<gene>
    <name evidence="5" type="ORF">HAZT_HAZT003625</name>
</gene>
<dbReference type="PROSITE" id="PS50297">
    <property type="entry name" value="ANK_REP_REGION"/>
    <property type="match status" value="2"/>
</dbReference>
<dbReference type="InterPro" id="IPR036770">
    <property type="entry name" value="Ankyrin_rpt-contain_sf"/>
</dbReference>
<evidence type="ECO:0000256" key="3">
    <source>
        <dbReference type="PROSITE-ProRule" id="PRU00023"/>
    </source>
</evidence>
<keyword evidence="1" id="KW-0677">Repeat</keyword>
<sequence>MQWYRKSIKSIRSRRASRQVNPITSDDTIEEEKTEQDNPSISNEKELLLANNPSVVGDVSRFGKPSNDSVVRLLVENGADVNAVDVYDLTPLHYACMRGNDVAIRDLLSYPQVLIEETDKQNMTPLFLAATFGYADAVTQLLISGANIFVRDEEYQTPLHRAAAEGHKEIVHLLLSVCKKRGDGDLLHNLILARNSERMTALYQAVANGHYQVTNYYLK</sequence>
<protein>
    <submittedName>
        <fullName evidence="5">Uncharacterized protein</fullName>
    </submittedName>
</protein>
<name>A0A6A0GU78_HYAAZ</name>
<reference evidence="5" key="1">
    <citation type="submission" date="2014-08" db="EMBL/GenBank/DDBJ databases">
        <authorList>
            <person name="Murali S."/>
            <person name="Richards S."/>
            <person name="Bandaranaike D."/>
            <person name="Bellair M."/>
            <person name="Blankenburg K."/>
            <person name="Chao H."/>
            <person name="Dinh H."/>
            <person name="Doddapaneni H."/>
            <person name="Dugan-Rocha S."/>
            <person name="Elkadiri S."/>
            <person name="Gnanaolivu R."/>
            <person name="Hughes D."/>
            <person name="Lee S."/>
            <person name="Li M."/>
            <person name="Ming W."/>
            <person name="Munidasa M."/>
            <person name="Muniz J."/>
            <person name="Nguyen L."/>
            <person name="Osuji N."/>
            <person name="Pu L.-L."/>
            <person name="Puazo M."/>
            <person name="Skinner E."/>
            <person name="Qu C."/>
            <person name="Quiroz J."/>
            <person name="Raj R."/>
            <person name="Weissenberger G."/>
            <person name="Xin Y."/>
            <person name="Zou X."/>
            <person name="Han Y."/>
            <person name="Worley K."/>
            <person name="Muzny D."/>
            <person name="Gibbs R."/>
        </authorList>
    </citation>
    <scope>NUCLEOTIDE SEQUENCE</scope>
    <source>
        <strain evidence="5">HAZT.00-mixed</strain>
        <tissue evidence="5">Whole organism</tissue>
    </source>
</reference>
<evidence type="ECO:0000256" key="2">
    <source>
        <dbReference type="ARBA" id="ARBA00023043"/>
    </source>
</evidence>
<organism evidence="5">
    <name type="scientific">Hyalella azteca</name>
    <name type="common">Amphipod</name>
    <dbReference type="NCBI Taxonomy" id="294128"/>
    <lineage>
        <taxon>Eukaryota</taxon>
        <taxon>Metazoa</taxon>
        <taxon>Ecdysozoa</taxon>
        <taxon>Arthropoda</taxon>
        <taxon>Crustacea</taxon>
        <taxon>Multicrustacea</taxon>
        <taxon>Malacostraca</taxon>
        <taxon>Eumalacostraca</taxon>
        <taxon>Peracarida</taxon>
        <taxon>Amphipoda</taxon>
        <taxon>Senticaudata</taxon>
        <taxon>Talitrida</taxon>
        <taxon>Talitroidea</taxon>
        <taxon>Hyalellidae</taxon>
        <taxon>Hyalella</taxon>
    </lineage>
</organism>
<reference evidence="5" key="2">
    <citation type="journal article" date="2018" name="Environ. Sci. Technol.">
        <title>The Toxicogenome of Hyalella azteca: A Model for Sediment Ecotoxicology and Evolutionary Toxicology.</title>
        <authorList>
            <person name="Poynton H.C."/>
            <person name="Hasenbein S."/>
            <person name="Benoit J.B."/>
            <person name="Sepulveda M.S."/>
            <person name="Poelchau M.F."/>
            <person name="Hughes D.S.T."/>
            <person name="Murali S.C."/>
            <person name="Chen S."/>
            <person name="Glastad K.M."/>
            <person name="Goodisman M.A.D."/>
            <person name="Werren J.H."/>
            <person name="Vineis J.H."/>
            <person name="Bowen J.L."/>
            <person name="Friedrich M."/>
            <person name="Jones J."/>
            <person name="Robertson H.M."/>
            <person name="Feyereisen R."/>
            <person name="Mechler-Hickson A."/>
            <person name="Mathers N."/>
            <person name="Lee C.E."/>
            <person name="Colbourne J.K."/>
            <person name="Biales A."/>
            <person name="Johnston J.S."/>
            <person name="Wellborn G.A."/>
            <person name="Rosendale A.J."/>
            <person name="Cridge A.G."/>
            <person name="Munoz-Torres M.C."/>
            <person name="Bain P.A."/>
            <person name="Manny A.R."/>
            <person name="Major K.M."/>
            <person name="Lambert F.N."/>
            <person name="Vulpe C.D."/>
            <person name="Tuck P."/>
            <person name="Blalock B.J."/>
            <person name="Lin Y.Y."/>
            <person name="Smith M.E."/>
            <person name="Ochoa-Acuna H."/>
            <person name="Chen M.M."/>
            <person name="Childers C.P."/>
            <person name="Qu J."/>
            <person name="Dugan S."/>
            <person name="Lee S.L."/>
            <person name="Chao H."/>
            <person name="Dinh H."/>
            <person name="Han Y."/>
            <person name="Doddapaneni H."/>
            <person name="Worley K.C."/>
            <person name="Muzny D.M."/>
            <person name="Gibbs R.A."/>
            <person name="Richards S."/>
        </authorList>
    </citation>
    <scope>NUCLEOTIDE SEQUENCE</scope>
    <source>
        <strain evidence="5">HAZT.00-mixed</strain>
        <tissue evidence="5">Whole organism</tissue>
    </source>
</reference>
<evidence type="ECO:0000313" key="5">
    <source>
        <dbReference type="EMBL" id="KAA0188428.1"/>
    </source>
</evidence>
<dbReference type="Gene3D" id="1.25.40.20">
    <property type="entry name" value="Ankyrin repeat-containing domain"/>
    <property type="match status" value="1"/>
</dbReference>
<proteinExistence type="predicted"/>
<keyword evidence="2 3" id="KW-0040">ANK repeat</keyword>
<dbReference type="Pfam" id="PF12796">
    <property type="entry name" value="Ank_2"/>
    <property type="match status" value="1"/>
</dbReference>
<dbReference type="PROSITE" id="PS50088">
    <property type="entry name" value="ANK_REPEAT"/>
    <property type="match status" value="2"/>
</dbReference>
<dbReference type="SMART" id="SM00248">
    <property type="entry name" value="ANK"/>
    <property type="match status" value="4"/>
</dbReference>
<dbReference type="PANTHER" id="PTHR24198">
    <property type="entry name" value="ANKYRIN REPEAT AND PROTEIN KINASE DOMAIN-CONTAINING PROTEIN"/>
    <property type="match status" value="1"/>
</dbReference>
<comment type="caution">
    <text evidence="5">The sequence shown here is derived from an EMBL/GenBank/DDBJ whole genome shotgun (WGS) entry which is preliminary data.</text>
</comment>
<feature type="repeat" description="ANK" evidence="3">
    <location>
        <begin position="154"/>
        <end position="176"/>
    </location>
</feature>
<dbReference type="PANTHER" id="PTHR24198:SF165">
    <property type="entry name" value="ANKYRIN REPEAT-CONTAINING PROTEIN-RELATED"/>
    <property type="match status" value="1"/>
</dbReference>
<feature type="repeat" description="ANK" evidence="3">
    <location>
        <begin position="121"/>
        <end position="153"/>
    </location>
</feature>
<dbReference type="InterPro" id="IPR002110">
    <property type="entry name" value="Ankyrin_rpt"/>
</dbReference>
<dbReference type="EMBL" id="JQDR03014244">
    <property type="protein sequence ID" value="KAA0188428.1"/>
    <property type="molecule type" value="Genomic_DNA"/>
</dbReference>
<evidence type="ECO:0000256" key="4">
    <source>
        <dbReference type="SAM" id="MobiDB-lite"/>
    </source>
</evidence>
<evidence type="ECO:0000256" key="1">
    <source>
        <dbReference type="ARBA" id="ARBA00022737"/>
    </source>
</evidence>
<dbReference type="AlphaFoldDB" id="A0A6A0GU78"/>
<dbReference type="Pfam" id="PF00023">
    <property type="entry name" value="Ank"/>
    <property type="match status" value="1"/>
</dbReference>
<feature type="region of interest" description="Disordered" evidence="4">
    <location>
        <begin position="15"/>
        <end position="44"/>
    </location>
</feature>
<accession>A0A6A0GU78</accession>
<dbReference type="Proteomes" id="UP000711488">
    <property type="component" value="Unassembled WGS sequence"/>
</dbReference>
<reference evidence="5" key="3">
    <citation type="submission" date="2019-06" db="EMBL/GenBank/DDBJ databases">
        <authorList>
            <person name="Poynton C."/>
            <person name="Hasenbein S."/>
            <person name="Benoit J.B."/>
            <person name="Sepulveda M.S."/>
            <person name="Poelchau M.F."/>
            <person name="Murali S.C."/>
            <person name="Chen S."/>
            <person name="Glastad K.M."/>
            <person name="Werren J.H."/>
            <person name="Vineis J.H."/>
            <person name="Bowen J.L."/>
            <person name="Friedrich M."/>
            <person name="Jones J."/>
            <person name="Robertson H.M."/>
            <person name="Feyereisen R."/>
            <person name="Mechler-Hickson A."/>
            <person name="Mathers N."/>
            <person name="Lee C.E."/>
            <person name="Colbourne J.K."/>
            <person name="Biales A."/>
            <person name="Johnston J.S."/>
            <person name="Wellborn G.A."/>
            <person name="Rosendale A.J."/>
            <person name="Cridge A.G."/>
            <person name="Munoz-Torres M.C."/>
            <person name="Bain P.A."/>
            <person name="Manny A.R."/>
            <person name="Major K.M."/>
            <person name="Lambert F.N."/>
            <person name="Vulpe C.D."/>
            <person name="Tuck P."/>
            <person name="Blalock B.J."/>
            <person name="Lin Y.-Y."/>
            <person name="Smith M.E."/>
            <person name="Ochoa-Acuna H."/>
            <person name="Chen M.-J.M."/>
            <person name="Childers C.P."/>
            <person name="Qu J."/>
            <person name="Dugan S."/>
            <person name="Lee S.L."/>
            <person name="Chao H."/>
            <person name="Dinh H."/>
            <person name="Han Y."/>
            <person name="Doddapaneni H."/>
            <person name="Worley K.C."/>
            <person name="Muzny D.M."/>
            <person name="Gibbs R.A."/>
            <person name="Richards S."/>
        </authorList>
    </citation>
    <scope>NUCLEOTIDE SEQUENCE</scope>
    <source>
        <strain evidence="5">HAZT.00-mixed</strain>
        <tissue evidence="5">Whole organism</tissue>
    </source>
</reference>
<dbReference type="SUPFAM" id="SSF48403">
    <property type="entry name" value="Ankyrin repeat"/>
    <property type="match status" value="1"/>
</dbReference>